<feature type="compositionally biased region" description="Acidic residues" evidence="1">
    <location>
        <begin position="141"/>
        <end position="152"/>
    </location>
</feature>
<organism evidence="3">
    <name type="scientific">mine drainage metagenome</name>
    <dbReference type="NCBI Taxonomy" id="410659"/>
    <lineage>
        <taxon>unclassified sequences</taxon>
        <taxon>metagenomes</taxon>
        <taxon>ecological metagenomes</taxon>
    </lineage>
</organism>
<comment type="caution">
    <text evidence="3">The sequence shown here is derived from an EMBL/GenBank/DDBJ whole genome shotgun (WGS) entry which is preliminary data.</text>
</comment>
<feature type="region of interest" description="Disordered" evidence="1">
    <location>
        <begin position="91"/>
        <end position="152"/>
    </location>
</feature>
<feature type="non-terminal residue" evidence="3">
    <location>
        <position position="1"/>
    </location>
</feature>
<proteinExistence type="predicted"/>
<evidence type="ECO:0000256" key="1">
    <source>
        <dbReference type="SAM" id="MobiDB-lite"/>
    </source>
</evidence>
<sequence length="152" mass="17120">RFGGAVSLTGSGEFRERMARQATREGIRVVDADLARIVMDERARMARGAQADGAPAVLKRVPRIERPHPSHRDLMAWWQHIGRHERTAWLEEAGQAGRKSEHPGDGLRNAWHTMRDCEDAGGSVPRSITEARQQDRATVQSEDDQDEQDFGR</sequence>
<reference evidence="3" key="1">
    <citation type="submission" date="2013-08" db="EMBL/GenBank/DDBJ databases">
        <authorList>
            <person name="Mendez C."/>
            <person name="Richter M."/>
            <person name="Ferrer M."/>
            <person name="Sanchez J."/>
        </authorList>
    </citation>
    <scope>NUCLEOTIDE SEQUENCE</scope>
</reference>
<evidence type="ECO:0000259" key="2">
    <source>
        <dbReference type="Pfam" id="PF18821"/>
    </source>
</evidence>
<dbReference type="AlphaFoldDB" id="T1A999"/>
<dbReference type="InterPro" id="IPR040677">
    <property type="entry name" value="LPD7"/>
</dbReference>
<dbReference type="Pfam" id="PF18821">
    <property type="entry name" value="LPD7"/>
    <property type="match status" value="1"/>
</dbReference>
<reference evidence="3" key="2">
    <citation type="journal article" date="2014" name="ISME J.">
        <title>Microbial stratification in low pH oxic and suboxic macroscopic growths along an acid mine drainage.</title>
        <authorList>
            <person name="Mendez-Garcia C."/>
            <person name="Mesa V."/>
            <person name="Sprenger R.R."/>
            <person name="Richter M."/>
            <person name="Diez M.S."/>
            <person name="Solano J."/>
            <person name="Bargiela R."/>
            <person name="Golyshina O.V."/>
            <person name="Manteca A."/>
            <person name="Ramos J.L."/>
            <person name="Gallego J.R."/>
            <person name="Llorente I."/>
            <person name="Martins Dos Santos V.A."/>
            <person name="Jensen O.N."/>
            <person name="Pelaez A.I."/>
            <person name="Sanchez J."/>
            <person name="Ferrer M."/>
        </authorList>
    </citation>
    <scope>NUCLEOTIDE SEQUENCE</scope>
</reference>
<dbReference type="EMBL" id="AUZX01012907">
    <property type="protein sequence ID" value="EQD37479.1"/>
    <property type="molecule type" value="Genomic_DNA"/>
</dbReference>
<evidence type="ECO:0000313" key="3">
    <source>
        <dbReference type="EMBL" id="EQD37479.1"/>
    </source>
</evidence>
<name>T1A999_9ZZZZ</name>
<feature type="domain" description="Large polyvalent protein-associated" evidence="2">
    <location>
        <begin position="1"/>
        <end position="39"/>
    </location>
</feature>
<protein>
    <recommendedName>
        <fullName evidence="2">Large polyvalent protein-associated domain-containing protein</fullName>
    </recommendedName>
</protein>
<gene>
    <name evidence="3" type="ORF">B1A_17545</name>
</gene>
<accession>T1A999</accession>